<evidence type="ECO:0000256" key="2">
    <source>
        <dbReference type="ARBA" id="ARBA00022490"/>
    </source>
</evidence>
<dbReference type="OrthoDB" id="9802383at2"/>
<feature type="modified residue" description="4-aspartylphosphate" evidence="7">
    <location>
        <position position="59"/>
    </location>
</feature>
<reference evidence="10 11" key="1">
    <citation type="submission" date="2016-11" db="EMBL/GenBank/DDBJ databases">
        <authorList>
            <person name="Jaros S."/>
            <person name="Januszkiewicz K."/>
            <person name="Wedrychowicz H."/>
        </authorList>
    </citation>
    <scope>NUCLEOTIDE SEQUENCE [LARGE SCALE GENOMIC DNA]</scope>
    <source>
        <strain evidence="10 11">DSM 3089</strain>
    </source>
</reference>
<feature type="domain" description="HTH LytTR-type" evidence="9">
    <location>
        <begin position="134"/>
        <end position="232"/>
    </location>
</feature>
<evidence type="ECO:0000256" key="7">
    <source>
        <dbReference type="PROSITE-ProRule" id="PRU00169"/>
    </source>
</evidence>
<evidence type="ECO:0000256" key="6">
    <source>
        <dbReference type="ARBA" id="ARBA00037164"/>
    </source>
</evidence>
<evidence type="ECO:0000256" key="5">
    <source>
        <dbReference type="ARBA" id="ARBA00024867"/>
    </source>
</evidence>
<dbReference type="AlphaFoldDB" id="A0A1M5XHC9"/>
<dbReference type="RefSeq" id="WP_072832076.1">
    <property type="nucleotide sequence ID" value="NZ_FQXP01000008.1"/>
</dbReference>
<evidence type="ECO:0000313" key="10">
    <source>
        <dbReference type="EMBL" id="SHH98643.1"/>
    </source>
</evidence>
<name>A0A1M5XHC9_9CLOT</name>
<evidence type="ECO:0000313" key="11">
    <source>
        <dbReference type="Proteomes" id="UP000184526"/>
    </source>
</evidence>
<organism evidence="10 11">
    <name type="scientific">Clostridium collagenovorans DSM 3089</name>
    <dbReference type="NCBI Taxonomy" id="1121306"/>
    <lineage>
        <taxon>Bacteria</taxon>
        <taxon>Bacillati</taxon>
        <taxon>Bacillota</taxon>
        <taxon>Clostridia</taxon>
        <taxon>Eubacteriales</taxon>
        <taxon>Clostridiaceae</taxon>
        <taxon>Clostridium</taxon>
    </lineage>
</organism>
<dbReference type="Pfam" id="PF00072">
    <property type="entry name" value="Response_reg"/>
    <property type="match status" value="1"/>
</dbReference>
<dbReference type="InterPro" id="IPR001789">
    <property type="entry name" value="Sig_transdc_resp-reg_receiver"/>
</dbReference>
<dbReference type="PROSITE" id="PS50930">
    <property type="entry name" value="HTH_LYTTR"/>
    <property type="match status" value="1"/>
</dbReference>
<keyword evidence="4" id="KW-0010">Activator</keyword>
<keyword evidence="2" id="KW-0963">Cytoplasm</keyword>
<dbReference type="InterPro" id="IPR011006">
    <property type="entry name" value="CheY-like_superfamily"/>
</dbReference>
<dbReference type="Gene3D" id="2.40.50.1020">
    <property type="entry name" value="LytTr DNA-binding domain"/>
    <property type="match status" value="1"/>
</dbReference>
<evidence type="ECO:0000259" key="8">
    <source>
        <dbReference type="PROSITE" id="PS50110"/>
    </source>
</evidence>
<sequence>MRIAICDDNKVFLNILYGKIEKVLVSRKVNFTIDSYVDSTFMKSVIENEKENYDLVLLDIDMPNISGIDIAKVIYENYNSLIIFLTAHEAYVFKSFKYSPHRYIRKDFVDLELEEAVISAINILEKNKEDYYFCKSKEKIIKINIANIMYFELVKRKVIFHLKDGYIVEEKNTIKNIMGSINKEQFIQIHSGIVVNISYISTISKSDITLDNGENLILSRYRYKDVYQRLLEYWGGII</sequence>
<dbReference type="PROSITE" id="PS50110">
    <property type="entry name" value="RESPONSE_REGULATORY"/>
    <property type="match status" value="1"/>
</dbReference>
<dbReference type="Proteomes" id="UP000184526">
    <property type="component" value="Unassembled WGS sequence"/>
</dbReference>
<evidence type="ECO:0000256" key="4">
    <source>
        <dbReference type="ARBA" id="ARBA00023159"/>
    </source>
</evidence>
<dbReference type="InterPro" id="IPR046947">
    <property type="entry name" value="LytR-like"/>
</dbReference>
<keyword evidence="7" id="KW-0597">Phosphoprotein</keyword>
<dbReference type="PANTHER" id="PTHR37299:SF3">
    <property type="entry name" value="STAGE 0 SPORULATION PROTEIN A HOMOLOG"/>
    <property type="match status" value="1"/>
</dbReference>
<evidence type="ECO:0000259" key="9">
    <source>
        <dbReference type="PROSITE" id="PS50930"/>
    </source>
</evidence>
<comment type="function">
    <text evidence="5">May play the central regulatory role in sporulation. It may be an element of the effector pathway responsible for the activation of sporulation genes in response to nutritional stress. Spo0A may act in concert with spo0H (a sigma factor) to control the expression of some genes that are critical to the sporulation process.</text>
</comment>
<proteinExistence type="predicted"/>
<feature type="domain" description="Response regulatory" evidence="8">
    <location>
        <begin position="2"/>
        <end position="121"/>
    </location>
</feature>
<dbReference type="GO" id="GO:0000156">
    <property type="term" value="F:phosphorelay response regulator activity"/>
    <property type="evidence" value="ECO:0007669"/>
    <property type="project" value="InterPro"/>
</dbReference>
<dbReference type="Pfam" id="PF04397">
    <property type="entry name" value="LytTR"/>
    <property type="match status" value="1"/>
</dbReference>
<gene>
    <name evidence="10" type="ORF">SAMN02745196_02212</name>
</gene>
<keyword evidence="3" id="KW-0902">Two-component regulatory system</keyword>
<dbReference type="GO" id="GO:0003677">
    <property type="term" value="F:DNA binding"/>
    <property type="evidence" value="ECO:0007669"/>
    <property type="project" value="InterPro"/>
</dbReference>
<dbReference type="PANTHER" id="PTHR37299">
    <property type="entry name" value="TRANSCRIPTIONAL REGULATOR-RELATED"/>
    <property type="match status" value="1"/>
</dbReference>
<keyword evidence="11" id="KW-1185">Reference proteome</keyword>
<protein>
    <recommendedName>
        <fullName evidence="1">Stage 0 sporulation protein A homolog</fullName>
    </recommendedName>
</protein>
<dbReference type="STRING" id="1121306.SAMN02745196_02212"/>
<evidence type="ECO:0000256" key="3">
    <source>
        <dbReference type="ARBA" id="ARBA00023012"/>
    </source>
</evidence>
<dbReference type="SUPFAM" id="SSF52172">
    <property type="entry name" value="CheY-like"/>
    <property type="match status" value="1"/>
</dbReference>
<comment type="function">
    <text evidence="6">Required for high-level post-exponential phase expression of a series of secreted proteins.</text>
</comment>
<accession>A0A1M5XHC9</accession>
<evidence type="ECO:0000256" key="1">
    <source>
        <dbReference type="ARBA" id="ARBA00018672"/>
    </source>
</evidence>
<dbReference type="SMART" id="SM00850">
    <property type="entry name" value="LytTR"/>
    <property type="match status" value="1"/>
</dbReference>
<dbReference type="Gene3D" id="3.40.50.2300">
    <property type="match status" value="1"/>
</dbReference>
<dbReference type="InterPro" id="IPR007492">
    <property type="entry name" value="LytTR_DNA-bd_dom"/>
</dbReference>
<dbReference type="SMART" id="SM00448">
    <property type="entry name" value="REC"/>
    <property type="match status" value="1"/>
</dbReference>
<dbReference type="EMBL" id="FQXP01000008">
    <property type="protein sequence ID" value="SHH98643.1"/>
    <property type="molecule type" value="Genomic_DNA"/>
</dbReference>